<name>A0A4Q5M232_9BACT</name>
<keyword evidence="2" id="KW-0547">Nucleotide-binding</keyword>
<dbReference type="PANTHER" id="PTHR12358">
    <property type="entry name" value="SPHINGOSINE KINASE"/>
    <property type="match status" value="1"/>
</dbReference>
<evidence type="ECO:0000313" key="6">
    <source>
        <dbReference type="EMBL" id="RYU96308.1"/>
    </source>
</evidence>
<evidence type="ECO:0000259" key="5">
    <source>
        <dbReference type="PROSITE" id="PS50146"/>
    </source>
</evidence>
<evidence type="ECO:0000256" key="2">
    <source>
        <dbReference type="ARBA" id="ARBA00022741"/>
    </source>
</evidence>
<keyword evidence="1" id="KW-0808">Transferase</keyword>
<dbReference type="Pfam" id="PF19279">
    <property type="entry name" value="YegS_C"/>
    <property type="match status" value="1"/>
</dbReference>
<sequence length="296" mass="32971">MPKKLLLLVNPHSGSGKSLAACEYLKQQLTDYEFNTLVSEYKGHFVDFLQKEDLNQYEKIVIFGGDGTMHEVTNGIAEKADTPPLLLFPCGGGKALNHDIDNLTWASSLKKFHKNNTKQIDIFEVEFPNASANEKKLYGFNIIGWGLVSDINLLAEKLRWLGGLRYSIAAIVYIFKNPAFSGRVVVDDEIFTGNFCFVLACNTQHTGKAMKIAPLAALDDGLLDILVIKHVPFFHLLRLFPLIFSGKHIHSPLVIYKKAKKFSIEAEPMTLVIDGEVKGQPPLKAEVLGNKINMIV</sequence>
<dbReference type="PROSITE" id="PS50146">
    <property type="entry name" value="DAGK"/>
    <property type="match status" value="1"/>
</dbReference>
<dbReference type="GO" id="GO:0016020">
    <property type="term" value="C:membrane"/>
    <property type="evidence" value="ECO:0007669"/>
    <property type="project" value="GOC"/>
</dbReference>
<evidence type="ECO:0000256" key="4">
    <source>
        <dbReference type="ARBA" id="ARBA00022840"/>
    </source>
</evidence>
<dbReference type="RefSeq" id="WP_130020289.1">
    <property type="nucleotide sequence ID" value="NZ_SEWF01000008.1"/>
</dbReference>
<dbReference type="Pfam" id="PF00781">
    <property type="entry name" value="DAGK_cat"/>
    <property type="match status" value="1"/>
</dbReference>
<dbReference type="GO" id="GO:0001727">
    <property type="term" value="F:lipid kinase activity"/>
    <property type="evidence" value="ECO:0007669"/>
    <property type="project" value="TreeGrafter"/>
</dbReference>
<dbReference type="GO" id="GO:0005524">
    <property type="term" value="F:ATP binding"/>
    <property type="evidence" value="ECO:0007669"/>
    <property type="project" value="UniProtKB-KW"/>
</dbReference>
<feature type="domain" description="DAGKc" evidence="5">
    <location>
        <begin position="1"/>
        <end position="129"/>
    </location>
</feature>
<accession>A0A4Q5M232</accession>
<protein>
    <recommendedName>
        <fullName evidence="5">DAGKc domain-containing protein</fullName>
    </recommendedName>
</protein>
<comment type="caution">
    <text evidence="6">The sequence shown here is derived from an EMBL/GenBank/DDBJ whole genome shotgun (WGS) entry which is preliminary data.</text>
</comment>
<dbReference type="OrthoDB" id="9786026at2"/>
<dbReference type="Gene3D" id="3.40.50.10330">
    <property type="entry name" value="Probable inorganic polyphosphate/atp-NAD kinase, domain 1"/>
    <property type="match status" value="1"/>
</dbReference>
<gene>
    <name evidence="6" type="ORF">EWM59_07290</name>
</gene>
<dbReference type="InterPro" id="IPR045540">
    <property type="entry name" value="YegS/DAGK_C"/>
</dbReference>
<dbReference type="InterPro" id="IPR016064">
    <property type="entry name" value="NAD/diacylglycerol_kinase_sf"/>
</dbReference>
<dbReference type="InterPro" id="IPR050187">
    <property type="entry name" value="Lipid_Phosphate_FormReg"/>
</dbReference>
<keyword evidence="4" id="KW-0067">ATP-binding</keyword>
<dbReference type="SUPFAM" id="SSF111331">
    <property type="entry name" value="NAD kinase/diacylglycerol kinase-like"/>
    <property type="match status" value="1"/>
</dbReference>
<dbReference type="SMART" id="SM00046">
    <property type="entry name" value="DAGKc"/>
    <property type="match status" value="1"/>
</dbReference>
<evidence type="ECO:0000256" key="3">
    <source>
        <dbReference type="ARBA" id="ARBA00022777"/>
    </source>
</evidence>
<dbReference type="AlphaFoldDB" id="A0A4Q5M232"/>
<dbReference type="PANTHER" id="PTHR12358:SF54">
    <property type="entry name" value="SPHINGOSINE KINASE RELATED PROTEIN"/>
    <property type="match status" value="1"/>
</dbReference>
<dbReference type="InterPro" id="IPR017438">
    <property type="entry name" value="ATP-NAD_kinase_N"/>
</dbReference>
<reference evidence="6 7" key="1">
    <citation type="submission" date="2019-02" db="EMBL/GenBank/DDBJ databases">
        <title>Bacterial novel species Emticicia sp. 17J42-9 isolated from soil.</title>
        <authorList>
            <person name="Jung H.-Y."/>
        </authorList>
    </citation>
    <scope>NUCLEOTIDE SEQUENCE [LARGE SCALE GENOMIC DNA]</scope>
    <source>
        <strain evidence="6 7">17J42-9</strain>
    </source>
</reference>
<organism evidence="6 7">
    <name type="scientific">Emticicia agri</name>
    <dbReference type="NCBI Taxonomy" id="2492393"/>
    <lineage>
        <taxon>Bacteria</taxon>
        <taxon>Pseudomonadati</taxon>
        <taxon>Bacteroidota</taxon>
        <taxon>Cytophagia</taxon>
        <taxon>Cytophagales</taxon>
        <taxon>Leadbetterellaceae</taxon>
        <taxon>Emticicia</taxon>
    </lineage>
</organism>
<dbReference type="Gene3D" id="2.60.200.40">
    <property type="match status" value="2"/>
</dbReference>
<keyword evidence="7" id="KW-1185">Reference proteome</keyword>
<dbReference type="Proteomes" id="UP000293162">
    <property type="component" value="Unassembled WGS sequence"/>
</dbReference>
<proteinExistence type="predicted"/>
<evidence type="ECO:0000256" key="1">
    <source>
        <dbReference type="ARBA" id="ARBA00022679"/>
    </source>
</evidence>
<dbReference type="GO" id="GO:0006665">
    <property type="term" value="P:sphingolipid metabolic process"/>
    <property type="evidence" value="ECO:0007669"/>
    <property type="project" value="TreeGrafter"/>
</dbReference>
<evidence type="ECO:0000313" key="7">
    <source>
        <dbReference type="Proteomes" id="UP000293162"/>
    </source>
</evidence>
<dbReference type="InterPro" id="IPR001206">
    <property type="entry name" value="Diacylglycerol_kinase_cat_dom"/>
</dbReference>
<keyword evidence="3" id="KW-0418">Kinase</keyword>
<dbReference type="EMBL" id="SEWF01000008">
    <property type="protein sequence ID" value="RYU96308.1"/>
    <property type="molecule type" value="Genomic_DNA"/>
</dbReference>